<evidence type="ECO:0000256" key="3">
    <source>
        <dbReference type="ARBA" id="ARBA00022989"/>
    </source>
</evidence>
<keyword evidence="2" id="KW-0812">Transmembrane</keyword>
<gene>
    <name evidence="8" type="ORF">ASZ78_001834</name>
</gene>
<dbReference type="GO" id="GO:0031122">
    <property type="term" value="P:cytoplasmic microtubule organization"/>
    <property type="evidence" value="ECO:0007669"/>
    <property type="project" value="TreeGrafter"/>
</dbReference>
<dbReference type="InterPro" id="IPR038929">
    <property type="entry name" value="CCDC13"/>
</dbReference>
<feature type="compositionally biased region" description="Polar residues" evidence="6">
    <location>
        <begin position="694"/>
        <end position="714"/>
    </location>
</feature>
<evidence type="ECO:0000256" key="5">
    <source>
        <dbReference type="SAM" id="Coils"/>
    </source>
</evidence>
<feature type="coiled-coil region" evidence="5">
    <location>
        <begin position="352"/>
        <end position="386"/>
    </location>
</feature>
<dbReference type="GO" id="GO:1905515">
    <property type="term" value="P:non-motile cilium assembly"/>
    <property type="evidence" value="ECO:0007669"/>
    <property type="project" value="TreeGrafter"/>
</dbReference>
<feature type="region of interest" description="Disordered" evidence="6">
    <location>
        <begin position="689"/>
        <end position="714"/>
    </location>
</feature>
<protein>
    <recommendedName>
        <fullName evidence="7">HIG1 domain-containing protein</fullName>
    </recommendedName>
</protein>
<name>A0A226NDE4_CALSU</name>
<dbReference type="Gene3D" id="6.10.140.1320">
    <property type="match status" value="1"/>
</dbReference>
<feature type="domain" description="HIG1" evidence="7">
    <location>
        <begin position="1"/>
        <end position="95"/>
    </location>
</feature>
<evidence type="ECO:0000256" key="6">
    <source>
        <dbReference type="SAM" id="MobiDB-lite"/>
    </source>
</evidence>
<evidence type="ECO:0000259" key="7">
    <source>
        <dbReference type="PROSITE" id="PS51503"/>
    </source>
</evidence>
<feature type="coiled-coil region" evidence="5">
    <location>
        <begin position="739"/>
        <end position="770"/>
    </location>
</feature>
<dbReference type="GO" id="GO:0005739">
    <property type="term" value="C:mitochondrion"/>
    <property type="evidence" value="ECO:0007669"/>
    <property type="project" value="UniProtKB-SubCell"/>
</dbReference>
<dbReference type="PROSITE" id="PS51503">
    <property type="entry name" value="HIG1"/>
    <property type="match status" value="1"/>
</dbReference>
<accession>A0A226NDE4</accession>
<evidence type="ECO:0000313" key="9">
    <source>
        <dbReference type="Proteomes" id="UP000198323"/>
    </source>
</evidence>
<keyword evidence="5" id="KW-0175">Coiled coil</keyword>
<dbReference type="PANTHER" id="PTHR31935:SF1">
    <property type="entry name" value="COILED-COIL DOMAIN-CONTAINING PROTEIN 13"/>
    <property type="match status" value="1"/>
</dbReference>
<feature type="coiled-coil region" evidence="5">
    <location>
        <begin position="282"/>
        <end position="323"/>
    </location>
</feature>
<dbReference type="Proteomes" id="UP000198323">
    <property type="component" value="Unassembled WGS sequence"/>
</dbReference>
<comment type="caution">
    <text evidence="8">The sequence shown here is derived from an EMBL/GenBank/DDBJ whole genome shotgun (WGS) entry which is preliminary data.</text>
</comment>
<keyword evidence="4" id="KW-0472">Membrane</keyword>
<dbReference type="PANTHER" id="PTHR31935">
    <property type="entry name" value="COILED-COIL DOMAIN-CONTAINING PROTEIN 13"/>
    <property type="match status" value="1"/>
</dbReference>
<evidence type="ECO:0000256" key="1">
    <source>
        <dbReference type="ARBA" id="ARBA00004173"/>
    </source>
</evidence>
<evidence type="ECO:0000256" key="4">
    <source>
        <dbReference type="ARBA" id="ARBA00023136"/>
    </source>
</evidence>
<dbReference type="InterPro" id="IPR007667">
    <property type="entry name" value="Hypoxia_induced_domain"/>
</dbReference>
<sequence length="797" mass="91483">MSSGHDPVYPEYETEASQTSKLLRKFKETPFVPIGMAGFAMVVGYGLYKLKHRGNMKMSLHLIHMRVAAQGFVVGAITCAMESDINGNERFKSQFKALQVQQQRRLQNLMERKKEKQKGNNGNGKEAFNIPSDLNLFETGQPVTEDDSKRSLEVENEQLQDQLREVRDENCRLYKLVTEKDYEIKQLQKKMQEDRLALSVTTAIVTSFLLVRSLEVENEQLQDQLREVRDENCRLYKLVTEKDYEIKQLQKKMQEDRLALSGTSGLAGDVAATKIVELAKKNREIIAETQSEKAKVKQLNNKVKELERELQTAVEKIHSLGGNDAGIKQSTLKKTEENLAESPEVKALQEKLTTANFKVLEYRNQLQSAKQELKMTQKLLANEVGEDVNIQSLLTNSGSWRGRAQQILVLQSKVRELENQLGQNKSRTSLNEMDEELLALTDPRKCSAQEKNLLKIRSLEKERKEALEKLTVEHDALQKNHEEVKKNLDASKARNRVLCSEVKTLKGQIVTLLEKGKHDDELIDALLSQQKQMQEILKHLSQQDEKNKESQQLLGQHLNNEAQKQNCLIEQLRQMVAEREAKVKELEEEIGQLTLQVVRRNELEKHNCNHFRLAGTDSLDFKVLQTQIAEHKALCQAAEVERDRLLELVTVLQKRVEEGSDKVLEAEKRLQEERRRCVILEQQLEKLQMDPGRITSTQKPPLRSKTGQSAGQSRLSLNMSERKELSAAQLSKLPLESQIEELSTRLVIQLDENEALKAALETTVRKKEEDFKLYQDTMDQVKDIFLQAIRQQKQEKS</sequence>
<evidence type="ECO:0000313" key="8">
    <source>
        <dbReference type="EMBL" id="OXB65527.1"/>
    </source>
</evidence>
<organism evidence="8 9">
    <name type="scientific">Callipepla squamata</name>
    <name type="common">Scaled quail</name>
    <dbReference type="NCBI Taxonomy" id="9009"/>
    <lineage>
        <taxon>Eukaryota</taxon>
        <taxon>Metazoa</taxon>
        <taxon>Chordata</taxon>
        <taxon>Craniata</taxon>
        <taxon>Vertebrata</taxon>
        <taxon>Euteleostomi</taxon>
        <taxon>Archelosauria</taxon>
        <taxon>Archosauria</taxon>
        <taxon>Dinosauria</taxon>
        <taxon>Saurischia</taxon>
        <taxon>Theropoda</taxon>
        <taxon>Coelurosauria</taxon>
        <taxon>Aves</taxon>
        <taxon>Neognathae</taxon>
        <taxon>Galloanserae</taxon>
        <taxon>Galliformes</taxon>
        <taxon>Odontophoridae</taxon>
        <taxon>Callipepla</taxon>
    </lineage>
</organism>
<dbReference type="EMBL" id="MCFN01000090">
    <property type="protein sequence ID" value="OXB65527.1"/>
    <property type="molecule type" value="Genomic_DNA"/>
</dbReference>
<keyword evidence="3" id="KW-1133">Transmembrane helix</keyword>
<comment type="subcellular location">
    <subcellularLocation>
        <location evidence="1">Mitochondrion</location>
    </subcellularLocation>
</comment>
<feature type="coiled-coil region" evidence="5">
    <location>
        <begin position="449"/>
        <end position="494"/>
    </location>
</feature>
<dbReference type="GO" id="GO:0034451">
    <property type="term" value="C:centriolar satellite"/>
    <property type="evidence" value="ECO:0007669"/>
    <property type="project" value="TreeGrafter"/>
</dbReference>
<evidence type="ECO:0000256" key="2">
    <source>
        <dbReference type="ARBA" id="ARBA00022692"/>
    </source>
</evidence>
<feature type="coiled-coil region" evidence="5">
    <location>
        <begin position="569"/>
        <end position="603"/>
    </location>
</feature>
<dbReference type="Pfam" id="PF04588">
    <property type="entry name" value="HIG_1_N"/>
    <property type="match status" value="1"/>
</dbReference>
<dbReference type="OrthoDB" id="10258312at2759"/>
<proteinExistence type="predicted"/>
<reference evidence="8 9" key="1">
    <citation type="submission" date="2016-07" db="EMBL/GenBank/DDBJ databases">
        <title>Disparate Historic Effective Population Sizes Predicted by Modern Levels of Genome Diversity for the Scaled Quail (Callipepla squamata) and the Northern Bobwhite (Colinus virginianus): Inferences from First and Second Generation Draft Genome Assemblies for Sympatric New World Quail.</title>
        <authorList>
            <person name="Oldeschulte D.L."/>
            <person name="Halley Y.A."/>
            <person name="Bhattarai E.K."/>
            <person name="Brashear W.A."/>
            <person name="Hill J."/>
            <person name="Metz R.P."/>
            <person name="Johnson C.D."/>
            <person name="Rollins D."/>
            <person name="Peterson M.J."/>
            <person name="Bickhart D.M."/>
            <person name="Decker J.E."/>
            <person name="Seabury C.M."/>
        </authorList>
    </citation>
    <scope>NUCLEOTIDE SEQUENCE [LARGE SCALE GENOMIC DNA]</scope>
    <source>
        <strain evidence="8 9">Texas</strain>
        <tissue evidence="8">Leg muscle</tissue>
    </source>
</reference>
<keyword evidence="9" id="KW-1185">Reference proteome</keyword>
<dbReference type="AlphaFoldDB" id="A0A226NDE4"/>
<dbReference type="STRING" id="9009.A0A226NDE4"/>